<dbReference type="AlphaFoldDB" id="A0AAE8N189"/>
<keyword evidence="3" id="KW-1185">Reference proteome</keyword>
<sequence>MGGSKIRDYIKRKVGLQPTTPRCPICFNFVEDDSNNTNLIYTLEHVHLSAGAGCFTCGILRDVVEGTYGAGVVPVTQLLRLDLNVVSSLILLDEDRSTLSPRIEFYNPDGDTDLPWEALDRWGNTIAQTTKSASTHNWVKFMLKECIEDHPTCANYSDMPLPTRVIDVNYQVDRVRVIETKGQQGKYVTLSHCWGDQKLMNTKLTPETFDEYTTDGIPIDTFPKTFQDAIEYTRKLELPYLWIDSMCIIQGDAEDWARESVTMASVYSNTYITLAGISAKNCQVGLHCGGLRSTELSGETPDGKSYTLFAREPIEHYMKKYPLLSRAWCFQETVLSPRTLYFGDKEMLWLCRERRNCECNLLNDRNQYHDGQDVVHDAPFFKLPPRSVKPKEDKKSFFKLPSRSFENLGLTHQPFDPVTKWYELVNGYGTTFLSFETDRLIAVQGLVDYMSHWRPDEQYYGGVWSGSVARDLLWTSKSYGDTSHGLKRTRTMIGPDTKKTGWSSDKWLFPTWSWASVTSETGATLVEYQVLTGDERSYPDNVFLTHAVDKVLGEDGNGGPPAGKKPRYELRVKRPVFAVSHEALLKACEDEEPDHPEGYYNSVDFSCDYGGFKSGDWKEYTGPEPRFYILRMMKCKGHFAALILVCVDEEKQVYERFGLIDWNRSWDGTKSGTVGALVFDKRWRPGWWEPEEGVVVEDKVITLV</sequence>
<feature type="domain" description="Heterokaryon incompatibility" evidence="1">
    <location>
        <begin position="187"/>
        <end position="332"/>
    </location>
</feature>
<evidence type="ECO:0000313" key="2">
    <source>
        <dbReference type="EMBL" id="SPO02995.1"/>
    </source>
</evidence>
<dbReference type="PANTHER" id="PTHR33112">
    <property type="entry name" value="DOMAIN PROTEIN, PUTATIVE-RELATED"/>
    <property type="match status" value="1"/>
</dbReference>
<accession>A0AAE8N189</accession>
<dbReference type="Proteomes" id="UP001187682">
    <property type="component" value="Unassembled WGS sequence"/>
</dbReference>
<name>A0AAE8N189_9PEZI</name>
<evidence type="ECO:0000313" key="3">
    <source>
        <dbReference type="Proteomes" id="UP001187682"/>
    </source>
</evidence>
<protein>
    <submittedName>
        <fullName evidence="2">Related to tol protein</fullName>
    </submittedName>
</protein>
<proteinExistence type="predicted"/>
<dbReference type="EMBL" id="ONZQ02000007">
    <property type="protein sequence ID" value="SPO02995.1"/>
    <property type="molecule type" value="Genomic_DNA"/>
</dbReference>
<dbReference type="PANTHER" id="PTHR33112:SF10">
    <property type="entry name" value="TOL"/>
    <property type="match status" value="1"/>
</dbReference>
<reference evidence="2" key="1">
    <citation type="submission" date="2018-03" db="EMBL/GenBank/DDBJ databases">
        <authorList>
            <person name="Guldener U."/>
        </authorList>
    </citation>
    <scope>NUCLEOTIDE SEQUENCE</scope>
</reference>
<dbReference type="Pfam" id="PF06985">
    <property type="entry name" value="HET"/>
    <property type="match status" value="1"/>
</dbReference>
<dbReference type="InterPro" id="IPR010730">
    <property type="entry name" value="HET"/>
</dbReference>
<comment type="caution">
    <text evidence="2">The sequence shown here is derived from an EMBL/GenBank/DDBJ whole genome shotgun (WGS) entry which is preliminary data.</text>
</comment>
<gene>
    <name evidence="2" type="ORF">DNG_05676</name>
</gene>
<organism evidence="2 3">
    <name type="scientific">Cephalotrichum gorgonifer</name>
    <dbReference type="NCBI Taxonomy" id="2041049"/>
    <lineage>
        <taxon>Eukaryota</taxon>
        <taxon>Fungi</taxon>
        <taxon>Dikarya</taxon>
        <taxon>Ascomycota</taxon>
        <taxon>Pezizomycotina</taxon>
        <taxon>Sordariomycetes</taxon>
        <taxon>Hypocreomycetidae</taxon>
        <taxon>Microascales</taxon>
        <taxon>Microascaceae</taxon>
        <taxon>Cephalotrichum</taxon>
    </lineage>
</organism>
<evidence type="ECO:0000259" key="1">
    <source>
        <dbReference type="Pfam" id="PF06985"/>
    </source>
</evidence>